<evidence type="ECO:0000256" key="4">
    <source>
        <dbReference type="ARBA" id="ARBA00022679"/>
    </source>
</evidence>
<feature type="transmembrane region" description="Helical" evidence="6">
    <location>
        <begin position="441"/>
        <end position="462"/>
    </location>
</feature>
<evidence type="ECO:0000256" key="1">
    <source>
        <dbReference type="ARBA" id="ARBA00004776"/>
    </source>
</evidence>
<dbReference type="PANTHER" id="PTHR43179">
    <property type="entry name" value="RHAMNOSYLTRANSFERASE WBBL"/>
    <property type="match status" value="1"/>
</dbReference>
<dbReference type="SUPFAM" id="SSF53448">
    <property type="entry name" value="Nucleotide-diphospho-sugar transferases"/>
    <property type="match status" value="1"/>
</dbReference>
<keyword evidence="6" id="KW-0472">Membrane</keyword>
<dbReference type="InterPro" id="IPR029044">
    <property type="entry name" value="Nucleotide-diphossugar_trans"/>
</dbReference>
<feature type="compositionally biased region" description="Pro residues" evidence="5">
    <location>
        <begin position="1062"/>
        <end position="1084"/>
    </location>
</feature>
<feature type="region of interest" description="Disordered" evidence="5">
    <location>
        <begin position="937"/>
        <end position="1142"/>
    </location>
</feature>
<feature type="compositionally biased region" description="Low complexity" evidence="5">
    <location>
        <begin position="1014"/>
        <end position="1028"/>
    </location>
</feature>
<feature type="transmembrane region" description="Helical" evidence="6">
    <location>
        <begin position="355"/>
        <end position="379"/>
    </location>
</feature>
<dbReference type="Proteomes" id="UP000578352">
    <property type="component" value="Unassembled WGS sequence"/>
</dbReference>
<proteinExistence type="inferred from homology"/>
<feature type="compositionally biased region" description="Basic and acidic residues" evidence="5">
    <location>
        <begin position="1002"/>
        <end position="1013"/>
    </location>
</feature>
<evidence type="ECO:0000313" key="8">
    <source>
        <dbReference type="Proteomes" id="UP000578352"/>
    </source>
</evidence>
<feature type="transmembrane region" description="Helical" evidence="6">
    <location>
        <begin position="493"/>
        <end position="510"/>
    </location>
</feature>
<feature type="compositionally biased region" description="Acidic residues" evidence="5">
    <location>
        <begin position="960"/>
        <end position="969"/>
    </location>
</feature>
<accession>A0A853D0U2</accession>
<evidence type="ECO:0000256" key="5">
    <source>
        <dbReference type="SAM" id="MobiDB-lite"/>
    </source>
</evidence>
<feature type="transmembrane region" description="Helical" evidence="6">
    <location>
        <begin position="655"/>
        <end position="674"/>
    </location>
</feature>
<dbReference type="AlphaFoldDB" id="A0A853D0U2"/>
<feature type="compositionally biased region" description="Basic and acidic residues" evidence="5">
    <location>
        <begin position="1128"/>
        <end position="1142"/>
    </location>
</feature>
<feature type="transmembrane region" description="Helical" evidence="6">
    <location>
        <begin position="522"/>
        <end position="549"/>
    </location>
</feature>
<feature type="transmembrane region" description="Helical" evidence="6">
    <location>
        <begin position="686"/>
        <end position="707"/>
    </location>
</feature>
<feature type="transmembrane region" description="Helical" evidence="6">
    <location>
        <begin position="412"/>
        <end position="434"/>
    </location>
</feature>
<comment type="pathway">
    <text evidence="1">Cell wall biogenesis; cell wall polysaccharide biosynthesis.</text>
</comment>
<dbReference type="PANTHER" id="PTHR43179:SF12">
    <property type="entry name" value="GALACTOFURANOSYLTRANSFERASE GLFT2"/>
    <property type="match status" value="1"/>
</dbReference>
<keyword evidence="3" id="KW-0328">Glycosyltransferase</keyword>
<dbReference type="GO" id="GO:0016757">
    <property type="term" value="F:glycosyltransferase activity"/>
    <property type="evidence" value="ECO:0007669"/>
    <property type="project" value="UniProtKB-KW"/>
</dbReference>
<protein>
    <submittedName>
        <fullName evidence="7">GT2 family glycosyltransferase</fullName>
    </submittedName>
</protein>
<sequence>MYPRVTAIVVAPSGGTRLQRTLDALAAQTRQPDAVIAVDCASTDDAARLLADAKPTQLLRSPEKLPFGAAIATAVRVLPPTSSSDELLWLLAHDTAPEPEALERLLGALEVSPSVAVVGPKLVDAEDAAFIREFGESMTPFGASLPLVENELDQAQHDGLSDVLAVSSAGMLVRQPVWEALDGFDPALPTIDDGLDFCTRARLAGYRVTLVAQARVAVGGDGVAGPNLSRKWSVRRKLAGERRRAQLHRRMVYAPGWALVPHWLTLVPLAILRSLLRVLRKEPGSVGGELGAAFRVAFSGLAVSNARRRLARARTVGWAAIAPLRLPFAEVRRGRALKREAAMVRQQGERQDLDFWGTGGGWTVLAMLAVGVVLFYPLAGSGAITGGGMLPLNSSVGELWANLGYGWRDINLGLTGAADPFSAVLAVLGTLTFWQPSVSLVALWLLALPLAALGAWLAAARLTVRPTLRAFAAVVYALAPTLFVALQGGRPGAVLAHVLLPWLFFAGLAARRSWTASATTALIAAATVACAPVLIPALVVAWIAAIVFAGRRAARIVFIPLPAVVLFAPLVWQQVSRGAWLSIFADPGVPLDARQTPAWQLALGFPDGALGGWHTLAQSFGLSALPGNVIVPILLAPLGVLAILALFLRGTVRAIVALLVALAGFLTAVLALHLELAVSGSAVVPIWPGSAVSLYWLGLVGAAVLALSALRRGALAPAWVAMATIAIAAVPSALATHDGQALVTASDGRTIPAVVTAKAATQPRAGTLRITPQPDGGIQAEVVRGAGVTLDGQSTLSSTARSLTSGQRELATLAGNLSSRSGYDASGELKRLGIDFVLLSPSATALDEHVGVKPDTAAADATRTRAGVAMDANSLLVPVGQTATGSLWAFDRGTAAVPPAAQIPPDAGGMWRLIVLLVQGVIVGLTLLLAIPTTRSADRVSELNSRRPARKHGGEPPAVEPDDEPETPTDGDHPLAEETLDEWDAEPDDEAAIESADEDEAREARHESADSARSEPAAEAAVAPEQPALLPDAFVEPEPVAAEPVAAEPVAAEPVSAEPEPAVAPTPEPAPEPAVAPTPEPAPEPEAGTPRTSEPVAPEPDSAARDFALQAVVSFDAPTTLEDGLDETIIRPRPSIERSDRG</sequence>
<feature type="compositionally biased region" description="Low complexity" evidence="5">
    <location>
        <begin position="1036"/>
        <end position="1061"/>
    </location>
</feature>
<name>A0A853D0U2_9MICO</name>
<feature type="transmembrane region" description="Helical" evidence="6">
    <location>
        <begin position="910"/>
        <end position="931"/>
    </location>
</feature>
<dbReference type="EMBL" id="JACCFL010000001">
    <property type="protein sequence ID" value="NYJ25044.1"/>
    <property type="molecule type" value="Genomic_DNA"/>
</dbReference>
<evidence type="ECO:0000313" key="7">
    <source>
        <dbReference type="EMBL" id="NYJ25044.1"/>
    </source>
</evidence>
<gene>
    <name evidence="7" type="ORF">HNR13_003331</name>
</gene>
<comment type="similarity">
    <text evidence="2">Belongs to the glycosyltransferase 2 family.</text>
</comment>
<dbReference type="Pfam" id="PF13641">
    <property type="entry name" value="Glyco_tranf_2_3"/>
    <property type="match status" value="1"/>
</dbReference>
<dbReference type="Gene3D" id="3.90.550.10">
    <property type="entry name" value="Spore Coat Polysaccharide Biosynthesis Protein SpsA, Chain A"/>
    <property type="match status" value="1"/>
</dbReference>
<evidence type="ECO:0000256" key="6">
    <source>
        <dbReference type="SAM" id="Phobius"/>
    </source>
</evidence>
<keyword evidence="4 7" id="KW-0808">Transferase</keyword>
<keyword evidence="6" id="KW-1133">Transmembrane helix</keyword>
<feature type="transmembrane region" description="Helical" evidence="6">
    <location>
        <begin position="252"/>
        <end position="272"/>
    </location>
</feature>
<keyword evidence="6" id="KW-0812">Transmembrane</keyword>
<evidence type="ECO:0000256" key="2">
    <source>
        <dbReference type="ARBA" id="ARBA00006739"/>
    </source>
</evidence>
<feature type="compositionally biased region" description="Acidic residues" evidence="5">
    <location>
        <begin position="978"/>
        <end position="1001"/>
    </location>
</feature>
<organism evidence="7 8">
    <name type="scientific">Leifsonia shinshuensis</name>
    <dbReference type="NCBI Taxonomy" id="150026"/>
    <lineage>
        <taxon>Bacteria</taxon>
        <taxon>Bacillati</taxon>
        <taxon>Actinomycetota</taxon>
        <taxon>Actinomycetes</taxon>
        <taxon>Micrococcales</taxon>
        <taxon>Microbacteriaceae</taxon>
        <taxon>Leifsonia</taxon>
    </lineage>
</organism>
<feature type="transmembrane region" description="Helical" evidence="6">
    <location>
        <begin position="556"/>
        <end position="572"/>
    </location>
</feature>
<feature type="transmembrane region" description="Helical" evidence="6">
    <location>
        <begin position="629"/>
        <end position="648"/>
    </location>
</feature>
<feature type="transmembrane region" description="Helical" evidence="6">
    <location>
        <begin position="468"/>
        <end position="486"/>
    </location>
</feature>
<dbReference type="RefSeq" id="WP_179607587.1">
    <property type="nucleotide sequence ID" value="NZ_BAABEH010000001.1"/>
</dbReference>
<feature type="transmembrane region" description="Helical" evidence="6">
    <location>
        <begin position="714"/>
        <end position="734"/>
    </location>
</feature>
<evidence type="ECO:0000256" key="3">
    <source>
        <dbReference type="ARBA" id="ARBA00022676"/>
    </source>
</evidence>
<reference evidence="7 8" key="1">
    <citation type="submission" date="2020-07" db="EMBL/GenBank/DDBJ databases">
        <title>Sequencing the genomes of 1000 actinobacteria strains.</title>
        <authorList>
            <person name="Klenk H.-P."/>
        </authorList>
    </citation>
    <scope>NUCLEOTIDE SEQUENCE [LARGE SCALE GENOMIC DNA]</scope>
    <source>
        <strain evidence="7 8">DSM 15165</strain>
    </source>
</reference>
<comment type="caution">
    <text evidence="7">The sequence shown here is derived from an EMBL/GenBank/DDBJ whole genome shotgun (WGS) entry which is preliminary data.</text>
</comment>